<evidence type="ECO:0000313" key="7">
    <source>
        <dbReference type="EMBL" id="KAL1845122.1"/>
    </source>
</evidence>
<gene>
    <name evidence="7" type="ORF">VTK73DRAFT_1071</name>
</gene>
<evidence type="ECO:0000313" key="8">
    <source>
        <dbReference type="Proteomes" id="UP001586593"/>
    </source>
</evidence>
<feature type="transmembrane region" description="Helical" evidence="6">
    <location>
        <begin position="336"/>
        <end position="359"/>
    </location>
</feature>
<keyword evidence="4 6" id="KW-0472">Membrane</keyword>
<dbReference type="PANTHER" id="PTHR16201:SF44">
    <property type="entry name" value="SEVEN TRANSMEMBRANE PROTEIN 1"/>
    <property type="match status" value="1"/>
</dbReference>
<feature type="transmembrane region" description="Helical" evidence="6">
    <location>
        <begin position="84"/>
        <end position="107"/>
    </location>
</feature>
<evidence type="ECO:0000256" key="5">
    <source>
        <dbReference type="SAM" id="MobiDB-lite"/>
    </source>
</evidence>
<name>A0ABR3VU29_9PEZI</name>
<dbReference type="PANTHER" id="PTHR16201">
    <property type="entry name" value="SEVEN TRANSMEMBRANE PROTEIN 1-RELATED"/>
    <property type="match status" value="1"/>
</dbReference>
<proteinExistence type="predicted"/>
<comment type="subcellular location">
    <subcellularLocation>
        <location evidence="1">Membrane</location>
        <topology evidence="1">Multi-pass membrane protein</topology>
    </subcellularLocation>
</comment>
<keyword evidence="8" id="KW-1185">Reference proteome</keyword>
<evidence type="ECO:0000256" key="4">
    <source>
        <dbReference type="ARBA" id="ARBA00023136"/>
    </source>
</evidence>
<feature type="transmembrane region" description="Helical" evidence="6">
    <location>
        <begin position="58"/>
        <end position="78"/>
    </location>
</feature>
<keyword evidence="3 6" id="KW-1133">Transmembrane helix</keyword>
<sequence length="375" mass="40628">MAHPFAALGLAALSPSTPAVRDALSGIFGSISLTAWICLLLPQLITNFKAKSADGLSMAFLFVWLFGDVTNLAGALLTSLAPTAIALACYFCIADLVLIAQCTYYNAINARRRRRHRHPNHHHHPHHHPQHNGAHKRRSSTARDPTPYGEAASSPSSADAAEEAPAGPTTEHTERSPLLIASRRHSTDSGERPRSHPRRPSHRHSDVGLDPLTRIITGDGEDSTHGRATWINNALSLGAVYVVGAAGWVVSWRMGAWDADPGLPEPDDATQPTAVLGLVLGYISAICYLCARIPQIIKNYREKSCEGLSLLFFLLSLTGNFTYGASLIAYSQERDYILRALPWLLGSLGTIVEDCIIFVQFRIYAGGKAGEDGQV</sequence>
<feature type="compositionally biased region" description="Basic residues" evidence="5">
    <location>
        <begin position="116"/>
        <end position="140"/>
    </location>
</feature>
<evidence type="ECO:0000256" key="3">
    <source>
        <dbReference type="ARBA" id="ARBA00022989"/>
    </source>
</evidence>
<organism evidence="7 8">
    <name type="scientific">Phialemonium thermophilum</name>
    <dbReference type="NCBI Taxonomy" id="223376"/>
    <lineage>
        <taxon>Eukaryota</taxon>
        <taxon>Fungi</taxon>
        <taxon>Dikarya</taxon>
        <taxon>Ascomycota</taxon>
        <taxon>Pezizomycotina</taxon>
        <taxon>Sordariomycetes</taxon>
        <taxon>Sordariomycetidae</taxon>
        <taxon>Cephalothecales</taxon>
        <taxon>Cephalothecaceae</taxon>
        <taxon>Phialemonium</taxon>
    </lineage>
</organism>
<keyword evidence="2 6" id="KW-0812">Transmembrane</keyword>
<evidence type="ECO:0000256" key="2">
    <source>
        <dbReference type="ARBA" id="ARBA00022692"/>
    </source>
</evidence>
<dbReference type="InterPro" id="IPR051415">
    <property type="entry name" value="LAAT-1"/>
</dbReference>
<feature type="transmembrane region" description="Helical" evidence="6">
    <location>
        <begin position="274"/>
        <end position="291"/>
    </location>
</feature>
<feature type="transmembrane region" description="Helical" evidence="6">
    <location>
        <begin position="234"/>
        <end position="254"/>
    </location>
</feature>
<accession>A0ABR3VU29</accession>
<dbReference type="Proteomes" id="UP001586593">
    <property type="component" value="Unassembled WGS sequence"/>
</dbReference>
<evidence type="ECO:0000256" key="1">
    <source>
        <dbReference type="ARBA" id="ARBA00004141"/>
    </source>
</evidence>
<feature type="transmembrane region" description="Helical" evidence="6">
    <location>
        <begin position="311"/>
        <end position="330"/>
    </location>
</feature>
<dbReference type="Gene3D" id="1.20.1280.290">
    <property type="match status" value="2"/>
</dbReference>
<feature type="compositionally biased region" description="Low complexity" evidence="5">
    <location>
        <begin position="150"/>
        <end position="166"/>
    </location>
</feature>
<dbReference type="EMBL" id="JAZHXJ010001246">
    <property type="protein sequence ID" value="KAL1845122.1"/>
    <property type="molecule type" value="Genomic_DNA"/>
</dbReference>
<dbReference type="Pfam" id="PF04193">
    <property type="entry name" value="PQ-loop"/>
    <property type="match status" value="2"/>
</dbReference>
<feature type="region of interest" description="Disordered" evidence="5">
    <location>
        <begin position="116"/>
        <end position="221"/>
    </location>
</feature>
<comment type="caution">
    <text evidence="7">The sequence shown here is derived from an EMBL/GenBank/DDBJ whole genome shotgun (WGS) entry which is preliminary data.</text>
</comment>
<protein>
    <recommendedName>
        <fullName evidence="9">Vacuolar membrane PQ loop repeat protein</fullName>
    </recommendedName>
</protein>
<dbReference type="SMART" id="SM00679">
    <property type="entry name" value="CTNS"/>
    <property type="match status" value="2"/>
</dbReference>
<feature type="transmembrane region" description="Helical" evidence="6">
    <location>
        <begin position="28"/>
        <end position="46"/>
    </location>
</feature>
<dbReference type="InterPro" id="IPR006603">
    <property type="entry name" value="PQ-loop_rpt"/>
</dbReference>
<evidence type="ECO:0008006" key="9">
    <source>
        <dbReference type="Google" id="ProtNLM"/>
    </source>
</evidence>
<evidence type="ECO:0000256" key="6">
    <source>
        <dbReference type="SAM" id="Phobius"/>
    </source>
</evidence>
<feature type="compositionally biased region" description="Basic and acidic residues" evidence="5">
    <location>
        <begin position="185"/>
        <end position="194"/>
    </location>
</feature>
<reference evidence="7 8" key="1">
    <citation type="journal article" date="2024" name="Commun. Biol.">
        <title>Comparative genomic analysis of thermophilic fungi reveals convergent evolutionary adaptations and gene losses.</title>
        <authorList>
            <person name="Steindorff A.S."/>
            <person name="Aguilar-Pontes M.V."/>
            <person name="Robinson A.J."/>
            <person name="Andreopoulos B."/>
            <person name="LaButti K."/>
            <person name="Kuo A."/>
            <person name="Mondo S."/>
            <person name="Riley R."/>
            <person name="Otillar R."/>
            <person name="Haridas S."/>
            <person name="Lipzen A."/>
            <person name="Grimwood J."/>
            <person name="Schmutz J."/>
            <person name="Clum A."/>
            <person name="Reid I.D."/>
            <person name="Moisan M.C."/>
            <person name="Butler G."/>
            <person name="Nguyen T.T.M."/>
            <person name="Dewar K."/>
            <person name="Conant G."/>
            <person name="Drula E."/>
            <person name="Henrissat B."/>
            <person name="Hansel C."/>
            <person name="Singer S."/>
            <person name="Hutchinson M.I."/>
            <person name="de Vries R.P."/>
            <person name="Natvig D.O."/>
            <person name="Powell A.J."/>
            <person name="Tsang A."/>
            <person name="Grigoriev I.V."/>
        </authorList>
    </citation>
    <scope>NUCLEOTIDE SEQUENCE [LARGE SCALE GENOMIC DNA]</scope>
    <source>
        <strain evidence="7 8">ATCC 24622</strain>
    </source>
</reference>